<feature type="disulfide bond" evidence="4">
    <location>
        <begin position="313"/>
        <end position="347"/>
    </location>
</feature>
<dbReference type="AlphaFoldDB" id="A0A1J7J3F9"/>
<dbReference type="Pfam" id="PF00026">
    <property type="entry name" value="Asp"/>
    <property type="match status" value="1"/>
</dbReference>
<dbReference type="PANTHER" id="PTHR47966">
    <property type="entry name" value="BETA-SITE APP-CLEAVING ENZYME, ISOFORM A-RELATED"/>
    <property type="match status" value="1"/>
</dbReference>
<feature type="active site" evidence="3">
    <location>
        <position position="78"/>
    </location>
</feature>
<dbReference type="SUPFAM" id="SSF50630">
    <property type="entry name" value="Acid proteases"/>
    <property type="match status" value="1"/>
</dbReference>
<dbReference type="EMBL" id="KV875093">
    <property type="protein sequence ID" value="OIW34326.1"/>
    <property type="molecule type" value="Genomic_DNA"/>
</dbReference>
<reference evidence="8 9" key="1">
    <citation type="submission" date="2016-10" db="EMBL/GenBank/DDBJ databases">
        <title>Draft genome sequence of Coniochaeta ligniaria NRRL30616, a lignocellulolytic fungus for bioabatement of inhibitors in plant biomass hydrolysates.</title>
        <authorList>
            <consortium name="DOE Joint Genome Institute"/>
            <person name="Jimenez D.J."/>
            <person name="Hector R.E."/>
            <person name="Riley R."/>
            <person name="Sun H."/>
            <person name="Grigoriev I.V."/>
            <person name="Van Elsas J.D."/>
            <person name="Nichols N.N."/>
        </authorList>
    </citation>
    <scope>NUCLEOTIDE SEQUENCE [LARGE SCALE GENOMIC DNA]</scope>
    <source>
        <strain evidence="8 9">NRRL 30616</strain>
    </source>
</reference>
<evidence type="ECO:0000256" key="5">
    <source>
        <dbReference type="RuleBase" id="RU000454"/>
    </source>
</evidence>
<evidence type="ECO:0000313" key="9">
    <source>
        <dbReference type="Proteomes" id="UP000182658"/>
    </source>
</evidence>
<dbReference type="PROSITE" id="PS00141">
    <property type="entry name" value="ASP_PROTEASE"/>
    <property type="match status" value="1"/>
</dbReference>
<dbReference type="InterPro" id="IPR033121">
    <property type="entry name" value="PEPTIDASE_A1"/>
</dbReference>
<dbReference type="Gene3D" id="2.40.70.10">
    <property type="entry name" value="Acid Proteases"/>
    <property type="match status" value="2"/>
</dbReference>
<dbReference type="GO" id="GO:0006508">
    <property type="term" value="P:proteolysis"/>
    <property type="evidence" value="ECO:0007669"/>
    <property type="project" value="UniProtKB-KW"/>
</dbReference>
<feature type="signal peptide" evidence="6">
    <location>
        <begin position="1"/>
        <end position="17"/>
    </location>
</feature>
<comment type="similarity">
    <text evidence="1 5">Belongs to the peptidase A1 family.</text>
</comment>
<dbReference type="GO" id="GO:0004190">
    <property type="term" value="F:aspartic-type endopeptidase activity"/>
    <property type="evidence" value="ECO:0007669"/>
    <property type="project" value="UniProtKB-KW"/>
</dbReference>
<gene>
    <name evidence="8" type="ORF">CONLIGDRAFT_1133</name>
</gene>
<dbReference type="PRINTS" id="PR00792">
    <property type="entry name" value="PEPSIN"/>
</dbReference>
<evidence type="ECO:0000256" key="6">
    <source>
        <dbReference type="SAM" id="SignalP"/>
    </source>
</evidence>
<evidence type="ECO:0000256" key="4">
    <source>
        <dbReference type="PIRSR" id="PIRSR601461-2"/>
    </source>
</evidence>
<dbReference type="PROSITE" id="PS51767">
    <property type="entry name" value="PEPTIDASE_A1"/>
    <property type="match status" value="1"/>
</dbReference>
<evidence type="ECO:0000313" key="8">
    <source>
        <dbReference type="EMBL" id="OIW34326.1"/>
    </source>
</evidence>
<keyword evidence="4" id="KW-1015">Disulfide bond</keyword>
<keyword evidence="9" id="KW-1185">Reference proteome</keyword>
<feature type="domain" description="Peptidase A1" evidence="7">
    <location>
        <begin position="60"/>
        <end position="383"/>
    </location>
</feature>
<dbReference type="OrthoDB" id="771136at2759"/>
<proteinExistence type="inferred from homology"/>
<keyword evidence="5 8" id="KW-0645">Protease</keyword>
<keyword evidence="5" id="KW-0378">Hydrolase</keyword>
<feature type="chain" id="PRO_5012543476" evidence="6">
    <location>
        <begin position="18"/>
        <end position="441"/>
    </location>
</feature>
<evidence type="ECO:0000256" key="2">
    <source>
        <dbReference type="ARBA" id="ARBA00022750"/>
    </source>
</evidence>
<evidence type="ECO:0000256" key="3">
    <source>
        <dbReference type="PIRSR" id="PIRSR601461-1"/>
    </source>
</evidence>
<name>A0A1J7J3F9_9PEZI</name>
<evidence type="ECO:0000256" key="1">
    <source>
        <dbReference type="ARBA" id="ARBA00007447"/>
    </source>
</evidence>
<evidence type="ECO:0000259" key="7">
    <source>
        <dbReference type="PROSITE" id="PS51767"/>
    </source>
</evidence>
<dbReference type="PANTHER" id="PTHR47966:SF65">
    <property type="entry name" value="ASPARTIC-TYPE ENDOPEPTIDASE"/>
    <property type="match status" value="1"/>
</dbReference>
<dbReference type="InterPro" id="IPR001461">
    <property type="entry name" value="Aspartic_peptidase_A1"/>
</dbReference>
<dbReference type="InterPro" id="IPR021109">
    <property type="entry name" value="Peptidase_aspartic_dom_sf"/>
</dbReference>
<dbReference type="Proteomes" id="UP000182658">
    <property type="component" value="Unassembled WGS sequence"/>
</dbReference>
<dbReference type="InParanoid" id="A0A1J7J3F9"/>
<protein>
    <submittedName>
        <fullName evidence="8">Acid protease</fullName>
    </submittedName>
</protein>
<organism evidence="8 9">
    <name type="scientific">Coniochaeta ligniaria NRRL 30616</name>
    <dbReference type="NCBI Taxonomy" id="1408157"/>
    <lineage>
        <taxon>Eukaryota</taxon>
        <taxon>Fungi</taxon>
        <taxon>Dikarya</taxon>
        <taxon>Ascomycota</taxon>
        <taxon>Pezizomycotina</taxon>
        <taxon>Sordariomycetes</taxon>
        <taxon>Sordariomycetidae</taxon>
        <taxon>Coniochaetales</taxon>
        <taxon>Coniochaetaceae</taxon>
        <taxon>Coniochaeta</taxon>
    </lineage>
</organism>
<dbReference type="InterPro" id="IPR001969">
    <property type="entry name" value="Aspartic_peptidase_AS"/>
</dbReference>
<feature type="active site" evidence="3">
    <location>
        <position position="279"/>
    </location>
</feature>
<dbReference type="STRING" id="1408157.A0A1J7J3F9"/>
<accession>A0A1J7J3F9</accession>
<keyword evidence="6" id="KW-0732">Signal</keyword>
<keyword evidence="2 5" id="KW-0064">Aspartyl protease</keyword>
<sequence>MFVRGTLALALAACGSAAIIPHVERSPGFLSYPIIHQKRSSQIRGRDETITTYNESSTTYLFEIKIGTPPQDLKVVLDTGSFELWVDPTCSAASTKDQAADCQSAGLYDPSSSSTVVDMEATNELPYGKGVVDIAYVADNIQLPGTGNAQTLKQVIFGVGQESQDLAFGIAGVGHGNGFNLQYNNLIDEIYSQGITASRAFSVALGSKDVSNGGAVIFGGVDTQKFSGKLFQFANLPPQIEQGQTGMWRYWIQLDSVGITKPGSKSSAYANSALPIVLDTGATMSYLPQSIINSLAKDFSAQVSAEGLLVVDCATAKQSGSVDFTFGKLTIKVPYHEFIWEAAPGECVVGAAPVSGTTPILGDTFLRSAYVVFDQDNSNIYLAPYKNCGTKEQTLPSGAGAAANITGECVAPSAAAGSFAGRGLAAAVGFAVVVQVVFFAL</sequence>